<evidence type="ECO:0000256" key="1">
    <source>
        <dbReference type="SAM" id="MobiDB-lite"/>
    </source>
</evidence>
<dbReference type="AlphaFoldDB" id="A0AAV1GNV3"/>
<evidence type="ECO:0000313" key="3">
    <source>
        <dbReference type="Proteomes" id="UP001178508"/>
    </source>
</evidence>
<dbReference type="Proteomes" id="UP001178508">
    <property type="component" value="Chromosome 15"/>
</dbReference>
<accession>A0AAV1GNV3</accession>
<evidence type="ECO:0000313" key="2">
    <source>
        <dbReference type="EMBL" id="CAJ1074891.1"/>
    </source>
</evidence>
<feature type="compositionally biased region" description="Basic and acidic residues" evidence="1">
    <location>
        <begin position="118"/>
        <end position="131"/>
    </location>
</feature>
<reference evidence="2" key="1">
    <citation type="submission" date="2023-08" db="EMBL/GenBank/DDBJ databases">
        <authorList>
            <person name="Alioto T."/>
            <person name="Alioto T."/>
            <person name="Gomez Garrido J."/>
        </authorList>
    </citation>
    <scope>NUCLEOTIDE SEQUENCE</scope>
</reference>
<gene>
    <name evidence="2" type="ORF">XNOV1_A017462</name>
</gene>
<organism evidence="2 3">
    <name type="scientific">Xyrichtys novacula</name>
    <name type="common">Pearly razorfish</name>
    <name type="synonym">Hemipteronotus novacula</name>
    <dbReference type="NCBI Taxonomy" id="13765"/>
    <lineage>
        <taxon>Eukaryota</taxon>
        <taxon>Metazoa</taxon>
        <taxon>Chordata</taxon>
        <taxon>Craniata</taxon>
        <taxon>Vertebrata</taxon>
        <taxon>Euteleostomi</taxon>
        <taxon>Actinopterygii</taxon>
        <taxon>Neopterygii</taxon>
        <taxon>Teleostei</taxon>
        <taxon>Neoteleostei</taxon>
        <taxon>Acanthomorphata</taxon>
        <taxon>Eupercaria</taxon>
        <taxon>Labriformes</taxon>
        <taxon>Labridae</taxon>
        <taxon>Xyrichtys</taxon>
    </lineage>
</organism>
<sequence>MERGDAAAAASDGEQRRCGVLMNNAAALRWRTAQMNHKEKVKGQRSEVRDLCLTRVCERPRRLHEFSPYNSEIICSDLTNGLVLVLVLLGDRPELHQRVSSEQDQNFITAELFKDTRTRTRRRGHEDEDRKTRTRRRGHEDEDEDEDDDTKTRTRRQGHKDEDMKTKTRTRRQGHKDEDMKTKT</sequence>
<protein>
    <submittedName>
        <fullName evidence="2">Uncharacterized protein</fullName>
    </submittedName>
</protein>
<dbReference type="EMBL" id="OY660878">
    <property type="protein sequence ID" value="CAJ1074891.1"/>
    <property type="molecule type" value="Genomic_DNA"/>
</dbReference>
<proteinExistence type="predicted"/>
<keyword evidence="3" id="KW-1185">Reference proteome</keyword>
<feature type="compositionally biased region" description="Basic and acidic residues" evidence="1">
    <location>
        <begin position="175"/>
        <end position="184"/>
    </location>
</feature>
<name>A0AAV1GNV3_XYRNO</name>
<feature type="region of interest" description="Disordered" evidence="1">
    <location>
        <begin position="118"/>
        <end position="184"/>
    </location>
</feature>